<dbReference type="EMBL" id="JAIWYP010000008">
    <property type="protein sequence ID" value="KAH3784489.1"/>
    <property type="molecule type" value="Genomic_DNA"/>
</dbReference>
<keyword evidence="3" id="KW-1185">Reference proteome</keyword>
<dbReference type="Proteomes" id="UP000828390">
    <property type="component" value="Unassembled WGS sequence"/>
</dbReference>
<accession>A0A9D4ITK9</accession>
<gene>
    <name evidence="2" type="ORF">DPMN_162444</name>
</gene>
<proteinExistence type="predicted"/>
<reference evidence="2" key="2">
    <citation type="submission" date="2020-11" db="EMBL/GenBank/DDBJ databases">
        <authorList>
            <person name="McCartney M.A."/>
            <person name="Auch B."/>
            <person name="Kono T."/>
            <person name="Mallez S."/>
            <person name="Becker A."/>
            <person name="Gohl D.M."/>
            <person name="Silverstein K.A.T."/>
            <person name="Koren S."/>
            <person name="Bechman K.B."/>
            <person name="Herman A."/>
            <person name="Abrahante J.E."/>
            <person name="Garbe J."/>
        </authorList>
    </citation>
    <scope>NUCLEOTIDE SEQUENCE</scope>
    <source>
        <strain evidence="2">Duluth1</strain>
        <tissue evidence="2">Whole animal</tissue>
    </source>
</reference>
<evidence type="ECO:0000256" key="1">
    <source>
        <dbReference type="SAM" id="MobiDB-lite"/>
    </source>
</evidence>
<evidence type="ECO:0000313" key="2">
    <source>
        <dbReference type="EMBL" id="KAH3784489.1"/>
    </source>
</evidence>
<feature type="compositionally biased region" description="Basic and acidic residues" evidence="1">
    <location>
        <begin position="10"/>
        <end position="22"/>
    </location>
</feature>
<comment type="caution">
    <text evidence="2">The sequence shown here is derived from an EMBL/GenBank/DDBJ whole genome shotgun (WGS) entry which is preliminary data.</text>
</comment>
<name>A0A9D4ITK9_DREPO</name>
<evidence type="ECO:0000313" key="3">
    <source>
        <dbReference type="Proteomes" id="UP000828390"/>
    </source>
</evidence>
<sequence>MFTNCLQTDRQTDRRTDGRRPDAIAQPTRNKRISRSVAARQNESMPHQSLKPRQYAAARYKTDHSLIEIIIDNKMQQKGPGYFKLNNSMLLNDEYQHQIKQKIHKVVENNTNCNPNTLWEVIKGTNAGSASLGERFRCSSRAT</sequence>
<organism evidence="2 3">
    <name type="scientific">Dreissena polymorpha</name>
    <name type="common">Zebra mussel</name>
    <name type="synonym">Mytilus polymorpha</name>
    <dbReference type="NCBI Taxonomy" id="45954"/>
    <lineage>
        <taxon>Eukaryota</taxon>
        <taxon>Metazoa</taxon>
        <taxon>Spiralia</taxon>
        <taxon>Lophotrochozoa</taxon>
        <taxon>Mollusca</taxon>
        <taxon>Bivalvia</taxon>
        <taxon>Autobranchia</taxon>
        <taxon>Heteroconchia</taxon>
        <taxon>Euheterodonta</taxon>
        <taxon>Imparidentia</taxon>
        <taxon>Neoheterodontei</taxon>
        <taxon>Myida</taxon>
        <taxon>Dreissenoidea</taxon>
        <taxon>Dreissenidae</taxon>
        <taxon>Dreissena</taxon>
    </lineage>
</organism>
<reference evidence="2" key="1">
    <citation type="journal article" date="2019" name="bioRxiv">
        <title>The Genome of the Zebra Mussel, Dreissena polymorpha: A Resource for Invasive Species Research.</title>
        <authorList>
            <person name="McCartney M.A."/>
            <person name="Auch B."/>
            <person name="Kono T."/>
            <person name="Mallez S."/>
            <person name="Zhang Y."/>
            <person name="Obille A."/>
            <person name="Becker A."/>
            <person name="Abrahante J.E."/>
            <person name="Garbe J."/>
            <person name="Badalamenti J.P."/>
            <person name="Herman A."/>
            <person name="Mangelson H."/>
            <person name="Liachko I."/>
            <person name="Sullivan S."/>
            <person name="Sone E.D."/>
            <person name="Koren S."/>
            <person name="Silverstein K.A.T."/>
            <person name="Beckman K.B."/>
            <person name="Gohl D.M."/>
        </authorList>
    </citation>
    <scope>NUCLEOTIDE SEQUENCE</scope>
    <source>
        <strain evidence="2">Duluth1</strain>
        <tissue evidence="2">Whole animal</tissue>
    </source>
</reference>
<protein>
    <submittedName>
        <fullName evidence="2">Uncharacterized protein</fullName>
    </submittedName>
</protein>
<dbReference type="AlphaFoldDB" id="A0A9D4ITK9"/>
<feature type="region of interest" description="Disordered" evidence="1">
    <location>
        <begin position="1"/>
        <end position="52"/>
    </location>
</feature>